<dbReference type="SMART" id="SM00132">
    <property type="entry name" value="LIM"/>
    <property type="match status" value="3"/>
</dbReference>
<dbReference type="OMA" id="EWKVCRN"/>
<dbReference type="InterPro" id="IPR001781">
    <property type="entry name" value="Znf_LIM"/>
</dbReference>
<dbReference type="FunFam" id="2.10.110.10:FF:000005">
    <property type="entry name" value="Testin isoform 1"/>
    <property type="match status" value="1"/>
</dbReference>
<dbReference type="CDD" id="cd09415">
    <property type="entry name" value="LIM1_Prickle"/>
    <property type="match status" value="1"/>
</dbReference>
<sequence length="542" mass="60101">MDFETQLAEKMYIRMIDEQSAYELVHLYFSALPEDKVPYVNSIGEKYRIRQLLHQLPPHDSEVRYCNGLSDEERKELRLFSAQRKRDALGRGTVRQLPVGASTNAKCQNCSESPSSGDICVFASRAGTVCWHPACFTCCVCSELLVDLIYFYKDNKLFCGRHHAEALKPRCAACDEIIFADECTEAEGRAWHMRHFACFECDRQLGGERYTMKDGRPFCLHCYDAMFAEYCDGCAEPIGVDQGQMTHDGQHWHAAPTCFACNVCNLSLLGRPFLPRRGQIYCSIACSKRSPLTREAPRSEAATFVEPSSPSSSNPSILVRNASRSREPVDFSDLNLDSLLTDPLECRRASGSQISVHEMGVETFVDVETPPSTSSTSSPRKSKLSGSIVSEVCHRGSTKNLTVRFETTPPSRDSSPPPHASCKAEASSGSSSSSSSGRQHIKRTTFHRSHSYSGHEIVSVAEDAEEDGAKCIEKSEDSCSTCSSSSSDDDFDYNLPPRRYAGGVRISYVTNDGPARQRTNTLPACLTLGAHRRRHPQNCILS</sequence>
<evidence type="ECO:0000259" key="9">
    <source>
        <dbReference type="PROSITE" id="PS51303"/>
    </source>
</evidence>
<dbReference type="AlphaFoldDB" id="T1IW94"/>
<organism evidence="10 11">
    <name type="scientific">Strigamia maritima</name>
    <name type="common">European centipede</name>
    <name type="synonym">Geophilus maritimus</name>
    <dbReference type="NCBI Taxonomy" id="126957"/>
    <lineage>
        <taxon>Eukaryota</taxon>
        <taxon>Metazoa</taxon>
        <taxon>Ecdysozoa</taxon>
        <taxon>Arthropoda</taxon>
        <taxon>Myriapoda</taxon>
        <taxon>Chilopoda</taxon>
        <taxon>Pleurostigmophora</taxon>
        <taxon>Geophilomorpha</taxon>
        <taxon>Linotaeniidae</taxon>
        <taxon>Strigamia</taxon>
    </lineage>
</organism>
<evidence type="ECO:0000256" key="7">
    <source>
        <dbReference type="SAM" id="MobiDB-lite"/>
    </source>
</evidence>
<dbReference type="CDD" id="cd09827">
    <property type="entry name" value="PET_Prickle"/>
    <property type="match status" value="1"/>
</dbReference>
<name>T1IW94_STRMM</name>
<proteinExistence type="inferred from homology"/>
<keyword evidence="11" id="KW-1185">Reference proteome</keyword>
<evidence type="ECO:0000256" key="2">
    <source>
        <dbReference type="ARBA" id="ARBA00022723"/>
    </source>
</evidence>
<reference evidence="10" key="2">
    <citation type="submission" date="2015-02" db="UniProtKB">
        <authorList>
            <consortium name="EnsemblMetazoa"/>
        </authorList>
    </citation>
    <scope>IDENTIFICATION</scope>
</reference>
<keyword evidence="5 6" id="KW-0440">LIM domain</keyword>
<keyword evidence="2 6" id="KW-0479">Metal-binding</keyword>
<dbReference type="EMBL" id="JH431612">
    <property type="status" value="NOT_ANNOTATED_CDS"/>
    <property type="molecule type" value="Genomic_DNA"/>
</dbReference>
<evidence type="ECO:0000256" key="6">
    <source>
        <dbReference type="PROSITE-ProRule" id="PRU00125"/>
    </source>
</evidence>
<feature type="domain" description="LIM zinc-binding" evidence="8">
    <location>
        <begin position="105"/>
        <end position="168"/>
    </location>
</feature>
<dbReference type="PROSITE" id="PS50023">
    <property type="entry name" value="LIM_DOMAIN_2"/>
    <property type="match status" value="2"/>
</dbReference>
<protein>
    <recommendedName>
        <fullName evidence="12">Protein prickle</fullName>
    </recommendedName>
</protein>
<evidence type="ECO:0000256" key="3">
    <source>
        <dbReference type="ARBA" id="ARBA00022737"/>
    </source>
</evidence>
<evidence type="ECO:0000256" key="4">
    <source>
        <dbReference type="ARBA" id="ARBA00022833"/>
    </source>
</evidence>
<feature type="domain" description="LIM zinc-binding" evidence="8">
    <location>
        <begin position="169"/>
        <end position="229"/>
    </location>
</feature>
<keyword evidence="3" id="KW-0677">Repeat</keyword>
<dbReference type="InterPro" id="IPR047120">
    <property type="entry name" value="Pk/Esn/Tes"/>
</dbReference>
<dbReference type="FunFam" id="2.10.110.10:FF:000035">
    <property type="entry name" value="prickle-like protein 2 isoform X1"/>
    <property type="match status" value="1"/>
</dbReference>
<accession>T1IW94</accession>
<evidence type="ECO:0000256" key="1">
    <source>
        <dbReference type="ARBA" id="ARBA00008268"/>
    </source>
</evidence>
<feature type="domain" description="PET" evidence="9">
    <location>
        <begin position="1"/>
        <end position="102"/>
    </location>
</feature>
<dbReference type="SUPFAM" id="SSF57716">
    <property type="entry name" value="Glucocorticoid receptor-like (DNA-binding domain)"/>
    <property type="match status" value="2"/>
</dbReference>
<dbReference type="InterPro" id="IPR033726">
    <property type="entry name" value="LIM2_prickle"/>
</dbReference>
<dbReference type="InterPro" id="IPR033727">
    <property type="entry name" value="LIM3_prickle"/>
</dbReference>
<feature type="compositionally biased region" description="Basic residues" evidence="7">
    <location>
        <begin position="439"/>
        <end position="450"/>
    </location>
</feature>
<dbReference type="PhylomeDB" id="T1IW94"/>
<dbReference type="HOGENOM" id="CLU_008937_4_2_1"/>
<feature type="region of interest" description="Disordered" evidence="7">
    <location>
        <begin position="476"/>
        <end position="496"/>
    </location>
</feature>
<dbReference type="InterPro" id="IPR010442">
    <property type="entry name" value="PET_domain"/>
</dbReference>
<dbReference type="Pfam" id="PF00412">
    <property type="entry name" value="LIM"/>
    <property type="match status" value="3"/>
</dbReference>
<feature type="region of interest" description="Disordered" evidence="7">
    <location>
        <begin position="297"/>
        <end position="324"/>
    </location>
</feature>
<dbReference type="Proteomes" id="UP000014500">
    <property type="component" value="Unassembled WGS sequence"/>
</dbReference>
<evidence type="ECO:0000313" key="10">
    <source>
        <dbReference type="EnsemblMetazoa" id="SMAR005458-PA"/>
    </source>
</evidence>
<dbReference type="Gene3D" id="2.10.110.10">
    <property type="entry name" value="Cysteine Rich Protein"/>
    <property type="match status" value="3"/>
</dbReference>
<dbReference type="Pfam" id="PF06297">
    <property type="entry name" value="PET"/>
    <property type="match status" value="1"/>
</dbReference>
<dbReference type="eggNOG" id="KOG1704">
    <property type="taxonomic scope" value="Eukaryota"/>
</dbReference>
<dbReference type="EnsemblMetazoa" id="SMAR005458-RA">
    <property type="protein sequence ID" value="SMAR005458-PA"/>
    <property type="gene ID" value="SMAR005458"/>
</dbReference>
<dbReference type="InterPro" id="IPR033725">
    <property type="entry name" value="LIM1_prickle"/>
</dbReference>
<dbReference type="PROSITE" id="PS51303">
    <property type="entry name" value="PET"/>
    <property type="match status" value="1"/>
</dbReference>
<evidence type="ECO:0000259" key="8">
    <source>
        <dbReference type="PROSITE" id="PS50023"/>
    </source>
</evidence>
<dbReference type="CDD" id="cd09420">
    <property type="entry name" value="LIM3_Prickle"/>
    <property type="match status" value="1"/>
</dbReference>
<feature type="compositionally biased region" description="Low complexity" evidence="7">
    <location>
        <begin position="427"/>
        <end position="437"/>
    </location>
</feature>
<dbReference type="InterPro" id="IPR033723">
    <property type="entry name" value="PET_prickle"/>
</dbReference>
<dbReference type="PANTHER" id="PTHR24211:SF20">
    <property type="entry name" value="PROTEIN ESPINAS-RELATED"/>
    <property type="match status" value="1"/>
</dbReference>
<reference evidence="11" key="1">
    <citation type="submission" date="2011-05" db="EMBL/GenBank/DDBJ databases">
        <authorList>
            <person name="Richards S.R."/>
            <person name="Qu J."/>
            <person name="Jiang H."/>
            <person name="Jhangiani S.N."/>
            <person name="Agravi P."/>
            <person name="Goodspeed R."/>
            <person name="Gross S."/>
            <person name="Mandapat C."/>
            <person name="Jackson L."/>
            <person name="Mathew T."/>
            <person name="Pu L."/>
            <person name="Thornton R."/>
            <person name="Saada N."/>
            <person name="Wilczek-Boney K.B."/>
            <person name="Lee S."/>
            <person name="Kovar C."/>
            <person name="Wu Y."/>
            <person name="Scherer S.E."/>
            <person name="Worley K.C."/>
            <person name="Muzny D.M."/>
            <person name="Gibbs R."/>
        </authorList>
    </citation>
    <scope>NUCLEOTIDE SEQUENCE</scope>
    <source>
        <strain evidence="11">Brora</strain>
    </source>
</reference>
<evidence type="ECO:0000256" key="5">
    <source>
        <dbReference type="ARBA" id="ARBA00023038"/>
    </source>
</evidence>
<dbReference type="CDD" id="cd09418">
    <property type="entry name" value="LIM2_Prickle"/>
    <property type="match status" value="1"/>
</dbReference>
<evidence type="ECO:0000313" key="11">
    <source>
        <dbReference type="Proteomes" id="UP000014500"/>
    </source>
</evidence>
<dbReference type="GO" id="GO:0008270">
    <property type="term" value="F:zinc ion binding"/>
    <property type="evidence" value="ECO:0007669"/>
    <property type="project" value="InterPro"/>
</dbReference>
<feature type="region of interest" description="Disordered" evidence="7">
    <location>
        <begin position="367"/>
        <end position="454"/>
    </location>
</feature>
<feature type="compositionally biased region" description="Low complexity" evidence="7">
    <location>
        <begin position="369"/>
        <end position="379"/>
    </location>
</feature>
<keyword evidence="4 6" id="KW-0862">Zinc</keyword>
<dbReference type="STRING" id="126957.T1IW94"/>
<dbReference type="PROSITE" id="PS00478">
    <property type="entry name" value="LIM_DOMAIN_1"/>
    <property type="match status" value="1"/>
</dbReference>
<evidence type="ECO:0008006" key="12">
    <source>
        <dbReference type="Google" id="ProtNLM"/>
    </source>
</evidence>
<dbReference type="PANTHER" id="PTHR24211">
    <property type="entry name" value="LIM DOMAIN-CONTAINING PROTEIN"/>
    <property type="match status" value="1"/>
</dbReference>
<feature type="compositionally biased region" description="Low complexity" evidence="7">
    <location>
        <begin position="307"/>
        <end position="316"/>
    </location>
</feature>
<comment type="similarity">
    <text evidence="1">Belongs to the prickle / espinas / testin family.</text>
</comment>